<name>A0A6G6AC38_9VIRU</name>
<reference evidence="1" key="1">
    <citation type="submission" date="2019-07" db="EMBL/GenBank/DDBJ databases">
        <title>The discovery of a new lineage B mimivirus raises questions about particles surface fibrils.</title>
        <authorList>
            <person name="Silva L.K.S."/>
            <person name="Rodrigues R.A.L."/>
            <person name="Andrade A.C.S.P."/>
            <person name="Hikida H."/>
            <person name="Andreani J."/>
            <person name="Levasseur A."/>
            <person name="La Scola B."/>
            <person name="Abrahao J.S."/>
        </authorList>
    </citation>
    <scope>NUCLEOTIDE SEQUENCE</scope>
    <source>
        <strain evidence="1">B60</strain>
    </source>
</reference>
<dbReference type="EMBL" id="MN175499">
    <property type="protein sequence ID" value="QID05888.1"/>
    <property type="molecule type" value="Genomic_DNA"/>
</dbReference>
<organism evidence="1">
    <name type="scientific">Borely moumouvirus</name>
    <dbReference type="NCBI Taxonomy" id="2712067"/>
    <lineage>
        <taxon>Viruses</taxon>
        <taxon>Varidnaviria</taxon>
        <taxon>Bamfordvirae</taxon>
        <taxon>Nucleocytoviricota</taxon>
        <taxon>Megaviricetes</taxon>
        <taxon>Imitervirales</taxon>
        <taxon>Mimiviridae</taxon>
        <taxon>Megamimivirinae</taxon>
        <taxon>Moumouvirus</taxon>
    </lineage>
</organism>
<protein>
    <submittedName>
        <fullName evidence="1">Uncharacterized protein</fullName>
    </submittedName>
</protein>
<proteinExistence type="predicted"/>
<evidence type="ECO:0000313" key="1">
    <source>
        <dbReference type="EMBL" id="QID05888.1"/>
    </source>
</evidence>
<sequence length="260" mass="31156">MSRKKITENMIKYLEDTLNCQNVMKFLDERETKKNIINIDSINIYYKIVNYNDSDRDLSENNDQTNIEITRNDVEKIFTAFDIMTEANYTGLEYFPYIYGVLDCRDNINSKFYLFRENFQGILPDLIKSIEHPSDWYDILFQVILINYYLRDIVNINYKSKINKYLFNKLPKPYYKEYHLGDHIININHKYLIVLWDPENLIQSDTDINQVNINMDFLLEYIQNSDIKVPPSNRIIKLINDIQSSDKNIPDIINEYYNVS</sequence>
<accession>A0A6G6AC38</accession>